<feature type="transmembrane region" description="Helical" evidence="1">
    <location>
        <begin position="142"/>
        <end position="160"/>
    </location>
</feature>
<dbReference type="EMBL" id="NKYE01000008">
    <property type="protein sequence ID" value="OZM72312.1"/>
    <property type="molecule type" value="Genomic_DNA"/>
</dbReference>
<proteinExistence type="predicted"/>
<dbReference type="OrthoDB" id="3392476at2"/>
<keyword evidence="1" id="KW-0812">Transmembrane</keyword>
<evidence type="ECO:0008006" key="4">
    <source>
        <dbReference type="Google" id="ProtNLM"/>
    </source>
</evidence>
<keyword evidence="1" id="KW-0472">Membrane</keyword>
<keyword evidence="1" id="KW-1133">Transmembrane helix</keyword>
<sequence>MPPAPPSPRSHPDVPSLAPADAARPSTLPLLGLAAVVLGALLVAALQVLPPTDTISPIRRTISEYALTTSKWVFDAGVLLVALGSAVVFLGLVRRGPLLPRSAACLFGGLWTLSLLVIVVFPKHNWSVGPSIGGNIHRVASIVAFVCLPLAVVAAARTVLAHTAVRRRIAQALGVTALLWFVPIVIGIVRMMGGGEAWWRFVPLGLVERLMAVNALLAVGFLVIAAVLPRRLDMRQVTAQA</sequence>
<feature type="transmembrane region" description="Helical" evidence="1">
    <location>
        <begin position="211"/>
        <end position="228"/>
    </location>
</feature>
<feature type="transmembrane region" description="Helical" evidence="1">
    <location>
        <begin position="30"/>
        <end position="49"/>
    </location>
</feature>
<comment type="caution">
    <text evidence="2">The sequence shown here is derived from an EMBL/GenBank/DDBJ whole genome shotgun (WGS) entry which is preliminary data.</text>
</comment>
<name>A0A263D1J7_9PSEU</name>
<dbReference type="InterPro" id="IPR009339">
    <property type="entry name" value="DUF998"/>
</dbReference>
<evidence type="ECO:0000256" key="1">
    <source>
        <dbReference type="SAM" id="Phobius"/>
    </source>
</evidence>
<dbReference type="RefSeq" id="WP_094863410.1">
    <property type="nucleotide sequence ID" value="NZ_NKYE01000008.1"/>
</dbReference>
<feature type="transmembrane region" description="Helical" evidence="1">
    <location>
        <begin position="104"/>
        <end position="122"/>
    </location>
</feature>
<reference evidence="2 3" key="1">
    <citation type="submission" date="2017-07" db="EMBL/GenBank/DDBJ databases">
        <title>Amycolatopsis antarcticus sp. nov., isolated from the surface of an Antarcticus brown macroalga.</title>
        <authorList>
            <person name="Wang J."/>
            <person name="Leiva S."/>
            <person name="Huang J."/>
            <person name="Huang Y."/>
        </authorList>
    </citation>
    <scope>NUCLEOTIDE SEQUENCE [LARGE SCALE GENOMIC DNA]</scope>
    <source>
        <strain evidence="2 3">AU-G6</strain>
    </source>
</reference>
<gene>
    <name evidence="2" type="ORF">CFN78_14980</name>
</gene>
<accession>A0A263D1J7</accession>
<dbReference type="Pfam" id="PF06197">
    <property type="entry name" value="DUF998"/>
    <property type="match status" value="1"/>
</dbReference>
<dbReference type="InParanoid" id="A0A263D1J7"/>
<evidence type="ECO:0000313" key="3">
    <source>
        <dbReference type="Proteomes" id="UP000242444"/>
    </source>
</evidence>
<feature type="transmembrane region" description="Helical" evidence="1">
    <location>
        <begin position="172"/>
        <end position="191"/>
    </location>
</feature>
<protein>
    <recommendedName>
        <fullName evidence="4">DUF998 domain-containing protein</fullName>
    </recommendedName>
</protein>
<feature type="transmembrane region" description="Helical" evidence="1">
    <location>
        <begin position="72"/>
        <end position="92"/>
    </location>
</feature>
<dbReference type="AlphaFoldDB" id="A0A263D1J7"/>
<organism evidence="2 3">
    <name type="scientific">Amycolatopsis antarctica</name>
    <dbReference type="NCBI Taxonomy" id="1854586"/>
    <lineage>
        <taxon>Bacteria</taxon>
        <taxon>Bacillati</taxon>
        <taxon>Actinomycetota</taxon>
        <taxon>Actinomycetes</taxon>
        <taxon>Pseudonocardiales</taxon>
        <taxon>Pseudonocardiaceae</taxon>
        <taxon>Amycolatopsis</taxon>
    </lineage>
</organism>
<evidence type="ECO:0000313" key="2">
    <source>
        <dbReference type="EMBL" id="OZM72312.1"/>
    </source>
</evidence>
<keyword evidence="3" id="KW-1185">Reference proteome</keyword>
<dbReference type="Proteomes" id="UP000242444">
    <property type="component" value="Unassembled WGS sequence"/>
</dbReference>